<comment type="caution">
    <text evidence="1">The sequence shown here is derived from an EMBL/GenBank/DDBJ whole genome shotgun (WGS) entry which is preliminary data.</text>
</comment>
<evidence type="ECO:0000313" key="2">
    <source>
        <dbReference type="Proteomes" id="UP000824166"/>
    </source>
</evidence>
<gene>
    <name evidence="1" type="ORF">KSW38_19305</name>
</gene>
<keyword evidence="2" id="KW-1185">Reference proteome</keyword>
<evidence type="ECO:0000313" key="1">
    <source>
        <dbReference type="EMBL" id="MBU8868445.1"/>
    </source>
</evidence>
<proteinExistence type="predicted"/>
<dbReference type="RefSeq" id="WP_216926562.1">
    <property type="nucleotide sequence ID" value="NZ_JAHOPC010000014.1"/>
</dbReference>
<protein>
    <submittedName>
        <fullName evidence="1">Uncharacterized protein</fullName>
    </submittedName>
</protein>
<dbReference type="Proteomes" id="UP000824166">
    <property type="component" value="Unassembled WGS sequence"/>
</dbReference>
<dbReference type="EMBL" id="JAHOPC010000014">
    <property type="protein sequence ID" value="MBU8868445.1"/>
    <property type="molecule type" value="Genomic_DNA"/>
</dbReference>
<organism evidence="1 2">
    <name type="scientific">Paenarthrobacter aromaticivorans</name>
    <dbReference type="NCBI Taxonomy" id="2849150"/>
    <lineage>
        <taxon>Bacteria</taxon>
        <taxon>Bacillati</taxon>
        <taxon>Actinomycetota</taxon>
        <taxon>Actinomycetes</taxon>
        <taxon>Micrococcales</taxon>
        <taxon>Micrococcaceae</taxon>
        <taxon>Paenarthrobacter</taxon>
    </lineage>
</organism>
<sequence length="219" mass="23999">MTALRDLLELPSFATALRAAADLAEPHRGALVQSLGDPTTGAPEGLDLRTDTSWRRMVSALTLAYDTKEKEGLEEVLQDIESSDSGFTEKDVQSIRNLLHDDPVVREQLEGVRQRDRFLPIFQGISLALDLRVLDLESGAILAPVVTARMHFDEPIAGTENVVFQIPGKSLNELIARLDEVRHQLRGVRGLLEEAIVPEWATTGLGDALDATPVDDDAQ</sequence>
<name>A0ABS6I9Q5_9MICC</name>
<reference evidence="1 2" key="1">
    <citation type="submission" date="2021-06" db="EMBL/GenBank/DDBJ databases">
        <authorList>
            <person name="Jeong J.W."/>
        </authorList>
    </citation>
    <scope>NUCLEOTIDE SEQUENCE [LARGE SCALE GENOMIC DNA]</scope>
    <source>
        <strain evidence="1 2">MMS21-TAE1-1</strain>
    </source>
</reference>
<accession>A0ABS6I9Q5</accession>